<evidence type="ECO:0000256" key="1">
    <source>
        <dbReference type="SAM" id="MobiDB-lite"/>
    </source>
</evidence>
<feature type="signal peptide" evidence="2">
    <location>
        <begin position="1"/>
        <end position="24"/>
    </location>
</feature>
<protein>
    <submittedName>
        <fullName evidence="3">Alpha/beta fold hydrolase</fullName>
    </submittedName>
</protein>
<dbReference type="InterPro" id="IPR029058">
    <property type="entry name" value="AB_hydrolase_fold"/>
</dbReference>
<evidence type="ECO:0000256" key="2">
    <source>
        <dbReference type="SAM" id="SignalP"/>
    </source>
</evidence>
<accession>A0A9X4M310</accession>
<reference evidence="3" key="1">
    <citation type="submission" date="2022-08" db="EMBL/GenBank/DDBJ databases">
        <title>Genome analysis of Corynebacteriales strain.</title>
        <authorList>
            <person name="Lee S.D."/>
        </authorList>
    </citation>
    <scope>NUCLEOTIDE SEQUENCE</scope>
    <source>
        <strain evidence="3">D3-21</strain>
    </source>
</reference>
<evidence type="ECO:0000313" key="4">
    <source>
        <dbReference type="Proteomes" id="UP001152755"/>
    </source>
</evidence>
<feature type="region of interest" description="Disordered" evidence="1">
    <location>
        <begin position="25"/>
        <end position="86"/>
    </location>
</feature>
<comment type="caution">
    <text evidence="3">The sequence shown here is derived from an EMBL/GenBank/DDBJ whole genome shotgun (WGS) entry which is preliminary data.</text>
</comment>
<dbReference type="PANTHER" id="PTHR32015:SF1">
    <property type="entry name" value="LIPASE"/>
    <property type="match status" value="1"/>
</dbReference>
<dbReference type="GO" id="GO:0016298">
    <property type="term" value="F:lipase activity"/>
    <property type="evidence" value="ECO:0007669"/>
    <property type="project" value="TreeGrafter"/>
</dbReference>
<keyword evidence="4" id="KW-1185">Reference proteome</keyword>
<feature type="chain" id="PRO_5040905631" evidence="2">
    <location>
        <begin position="25"/>
        <end position="341"/>
    </location>
</feature>
<dbReference type="RefSeq" id="WP_277833336.1">
    <property type="nucleotide sequence ID" value="NZ_JAAIVF010000004.1"/>
</dbReference>
<gene>
    <name evidence="3" type="ORF">NVS88_15160</name>
</gene>
<dbReference type="Proteomes" id="UP001152755">
    <property type="component" value="Unassembled WGS sequence"/>
</dbReference>
<evidence type="ECO:0000313" key="3">
    <source>
        <dbReference type="EMBL" id="MDG3015899.1"/>
    </source>
</evidence>
<organism evidence="3 4">
    <name type="scientific">Speluncibacter jeojiensis</name>
    <dbReference type="NCBI Taxonomy" id="2710754"/>
    <lineage>
        <taxon>Bacteria</taxon>
        <taxon>Bacillati</taxon>
        <taxon>Actinomycetota</taxon>
        <taxon>Actinomycetes</taxon>
        <taxon>Mycobacteriales</taxon>
        <taxon>Speluncibacteraceae</taxon>
        <taxon>Speluncibacter</taxon>
    </lineage>
</organism>
<dbReference type="EMBL" id="JANRHA010000010">
    <property type="protein sequence ID" value="MDG3015899.1"/>
    <property type="molecule type" value="Genomic_DNA"/>
</dbReference>
<dbReference type="AlphaFoldDB" id="A0A9X4M310"/>
<dbReference type="Pfam" id="PF01674">
    <property type="entry name" value="Lipase_2"/>
    <property type="match status" value="1"/>
</dbReference>
<dbReference type="SUPFAM" id="SSF53474">
    <property type="entry name" value="alpha/beta-Hydrolases"/>
    <property type="match status" value="1"/>
</dbReference>
<sequence length="341" mass="34602">MRRVLAALAIAASVAVAVAVPAAADPTGSSGSVGSSGGGPTGAAAVLPADRIPTVQGPVETEPGAATRYAKGRPGLAPQGANLPHCRPTATHPEPVVLVHGSDGSAFANWAALSPQLRDAGYCVYALNYGNASGSDHFGMVDMTAGAGQLAGVVRQVLAQTGATKVDLVGHSQGATVARYYVNRLGGAAYVDKWIGMASPTYGGTFYGLGTLLAALPGGNALISAAISPAVDEQVQGSAFLEALNTGGDTVPGVRYTTIATRYDEMIQPYTNVALHGPGAINLVIQDRCPADMTGHFNMPFDLYAQQMVLNALDPEHPLAPVCRPVPLGTGIASVVFASNS</sequence>
<dbReference type="GO" id="GO:0016042">
    <property type="term" value="P:lipid catabolic process"/>
    <property type="evidence" value="ECO:0007669"/>
    <property type="project" value="InterPro"/>
</dbReference>
<name>A0A9X4M310_9ACTN</name>
<dbReference type="InterPro" id="IPR002918">
    <property type="entry name" value="Lipase_EstA/Esterase_EstB"/>
</dbReference>
<dbReference type="PANTHER" id="PTHR32015">
    <property type="entry name" value="FASTING INDUCED LIPASE"/>
    <property type="match status" value="1"/>
</dbReference>
<keyword evidence="2" id="KW-0732">Signal</keyword>
<dbReference type="Gene3D" id="3.40.50.1820">
    <property type="entry name" value="alpha/beta hydrolase"/>
    <property type="match status" value="1"/>
</dbReference>
<proteinExistence type="predicted"/>
<keyword evidence="3" id="KW-0378">Hydrolase</keyword>